<sequence length="276" mass="31121">MIDQPKSASESSTPAKVVVIPVEWCQLSKETFLWYLNTIHLSRHCVHVCYVPDFRRHLQPGMTPEEVMEIMIETNTESELLKKLYDALIEQRQIKGKFVRVGGNNRWCAIVEYCKLVDAVLLVLGTEPKPERLRWRNAAMESRSRGLKNNNTSTNPDKSKKNYSPPSQMKVGASESVASCVTDVTVDSEYSTYVPFWDSLKDVGPFAATVAQDVLDHCPCPAIVYRKPARAITGLSKRTESLGKNTSNYSQRKRSQSLSKLTLLAKEFTDGELLCE</sequence>
<evidence type="ECO:0008006" key="4">
    <source>
        <dbReference type="Google" id="ProtNLM"/>
    </source>
</evidence>
<protein>
    <recommendedName>
        <fullName evidence="4">UspA domain-containing protein</fullName>
    </recommendedName>
</protein>
<name>A0A433SZ67_ELYCH</name>
<accession>A0A433SZ67</accession>
<dbReference type="AlphaFoldDB" id="A0A433SZ67"/>
<evidence type="ECO:0000256" key="1">
    <source>
        <dbReference type="SAM" id="MobiDB-lite"/>
    </source>
</evidence>
<proteinExistence type="predicted"/>
<gene>
    <name evidence="2" type="ORF">EGW08_017663</name>
</gene>
<reference evidence="2 3" key="1">
    <citation type="submission" date="2019-01" db="EMBL/GenBank/DDBJ databases">
        <title>A draft genome assembly of the solar-powered sea slug Elysia chlorotica.</title>
        <authorList>
            <person name="Cai H."/>
            <person name="Li Q."/>
            <person name="Fang X."/>
            <person name="Li J."/>
            <person name="Curtis N.E."/>
            <person name="Altenburger A."/>
            <person name="Shibata T."/>
            <person name="Feng M."/>
            <person name="Maeda T."/>
            <person name="Schwartz J.A."/>
            <person name="Shigenobu S."/>
            <person name="Lundholm N."/>
            <person name="Nishiyama T."/>
            <person name="Yang H."/>
            <person name="Hasebe M."/>
            <person name="Li S."/>
            <person name="Pierce S.K."/>
            <person name="Wang J."/>
        </authorList>
    </citation>
    <scope>NUCLEOTIDE SEQUENCE [LARGE SCALE GENOMIC DNA]</scope>
    <source>
        <strain evidence="2">EC2010</strain>
        <tissue evidence="2">Whole organism of an adult</tissue>
    </source>
</reference>
<dbReference type="Proteomes" id="UP000271974">
    <property type="component" value="Unassembled WGS sequence"/>
</dbReference>
<organism evidence="2 3">
    <name type="scientific">Elysia chlorotica</name>
    <name type="common">Eastern emerald elysia</name>
    <name type="synonym">Sea slug</name>
    <dbReference type="NCBI Taxonomy" id="188477"/>
    <lineage>
        <taxon>Eukaryota</taxon>
        <taxon>Metazoa</taxon>
        <taxon>Spiralia</taxon>
        <taxon>Lophotrochozoa</taxon>
        <taxon>Mollusca</taxon>
        <taxon>Gastropoda</taxon>
        <taxon>Heterobranchia</taxon>
        <taxon>Euthyneura</taxon>
        <taxon>Panpulmonata</taxon>
        <taxon>Sacoglossa</taxon>
        <taxon>Placobranchoidea</taxon>
        <taxon>Plakobranchidae</taxon>
        <taxon>Elysia</taxon>
    </lineage>
</organism>
<dbReference type="OrthoDB" id="6053281at2759"/>
<feature type="region of interest" description="Disordered" evidence="1">
    <location>
        <begin position="139"/>
        <end position="170"/>
    </location>
</feature>
<dbReference type="EMBL" id="RQTK01000818">
    <property type="protein sequence ID" value="RUS74582.1"/>
    <property type="molecule type" value="Genomic_DNA"/>
</dbReference>
<evidence type="ECO:0000313" key="2">
    <source>
        <dbReference type="EMBL" id="RUS74582.1"/>
    </source>
</evidence>
<feature type="compositionally biased region" description="Polar residues" evidence="1">
    <location>
        <begin position="147"/>
        <end position="167"/>
    </location>
</feature>
<keyword evidence="3" id="KW-1185">Reference proteome</keyword>
<comment type="caution">
    <text evidence="2">The sequence shown here is derived from an EMBL/GenBank/DDBJ whole genome shotgun (WGS) entry which is preliminary data.</text>
</comment>
<evidence type="ECO:0000313" key="3">
    <source>
        <dbReference type="Proteomes" id="UP000271974"/>
    </source>
</evidence>